<evidence type="ECO:0000256" key="1">
    <source>
        <dbReference type="SAM" id="SignalP"/>
    </source>
</evidence>
<accession>A0ABU3KQZ1</accession>
<dbReference type="Gene3D" id="2.30.180.10">
    <property type="entry name" value="FAS1 domain"/>
    <property type="match status" value="1"/>
</dbReference>
<proteinExistence type="predicted"/>
<dbReference type="Pfam" id="PF02469">
    <property type="entry name" value="Fasciclin"/>
    <property type="match status" value="1"/>
</dbReference>
<dbReference type="PROSITE" id="PS50213">
    <property type="entry name" value="FAS1"/>
    <property type="match status" value="1"/>
</dbReference>
<dbReference type="InterPro" id="IPR000782">
    <property type="entry name" value="FAS1_domain"/>
</dbReference>
<gene>
    <name evidence="3" type="ORF">RAE19_16070</name>
</gene>
<evidence type="ECO:0000313" key="3">
    <source>
        <dbReference type="EMBL" id="MDT7520204.1"/>
    </source>
</evidence>
<keyword evidence="1" id="KW-0732">Signal</keyword>
<evidence type="ECO:0000313" key="4">
    <source>
        <dbReference type="Proteomes" id="UP001321700"/>
    </source>
</evidence>
<dbReference type="SUPFAM" id="SSF82153">
    <property type="entry name" value="FAS1 domain"/>
    <property type="match status" value="1"/>
</dbReference>
<organism evidence="3 4">
    <name type="scientific">Rhodoferax potami</name>
    <dbReference type="NCBI Taxonomy" id="3068338"/>
    <lineage>
        <taxon>Bacteria</taxon>
        <taxon>Pseudomonadati</taxon>
        <taxon>Pseudomonadota</taxon>
        <taxon>Betaproteobacteria</taxon>
        <taxon>Burkholderiales</taxon>
        <taxon>Comamonadaceae</taxon>
        <taxon>Rhodoferax</taxon>
    </lineage>
</organism>
<dbReference type="SMART" id="SM00554">
    <property type="entry name" value="FAS1"/>
    <property type="match status" value="1"/>
</dbReference>
<dbReference type="PANTHER" id="PTHR10900">
    <property type="entry name" value="PERIOSTIN-RELATED"/>
    <property type="match status" value="1"/>
</dbReference>
<name>A0ABU3KQZ1_9BURK</name>
<dbReference type="EMBL" id="JAVBIK010000001">
    <property type="protein sequence ID" value="MDT7520204.1"/>
    <property type="molecule type" value="Genomic_DNA"/>
</dbReference>
<protein>
    <submittedName>
        <fullName evidence="3">Fasciclin domain-containing protein</fullName>
    </submittedName>
</protein>
<dbReference type="InterPro" id="IPR050904">
    <property type="entry name" value="Adhesion/Biosynth-related"/>
</dbReference>
<keyword evidence="4" id="KW-1185">Reference proteome</keyword>
<dbReference type="Proteomes" id="UP001321700">
    <property type="component" value="Unassembled WGS sequence"/>
</dbReference>
<feature type="chain" id="PRO_5045332620" evidence="1">
    <location>
        <begin position="26"/>
        <end position="166"/>
    </location>
</feature>
<dbReference type="PANTHER" id="PTHR10900:SF77">
    <property type="entry name" value="FI19380P1"/>
    <property type="match status" value="1"/>
</dbReference>
<comment type="caution">
    <text evidence="3">The sequence shown here is derived from an EMBL/GenBank/DDBJ whole genome shotgun (WGS) entry which is preliminary data.</text>
</comment>
<reference evidence="3 4" key="1">
    <citation type="submission" date="2023-08" db="EMBL/GenBank/DDBJ databases">
        <title>Rhodoferax potami sp. nov. and Rhodoferax mekongensis sp. nov., isolated from the Mekong River in Thailand.</title>
        <authorList>
            <person name="Kitikhun S."/>
            <person name="Charoenyingcharoen P."/>
            <person name="Siriarchawattana P."/>
            <person name="Likhitrattanapisal S."/>
            <person name="Nilsakha T."/>
            <person name="Chanpet A."/>
            <person name="Rattanawaree P."/>
            <person name="Ingsriswang S."/>
        </authorList>
    </citation>
    <scope>NUCLEOTIDE SEQUENCE [LARGE SCALE GENOMIC DNA]</scope>
    <source>
        <strain evidence="3 4">TBRC 17660</strain>
    </source>
</reference>
<evidence type="ECO:0000259" key="2">
    <source>
        <dbReference type="PROSITE" id="PS50213"/>
    </source>
</evidence>
<feature type="signal peptide" evidence="1">
    <location>
        <begin position="1"/>
        <end position="25"/>
    </location>
</feature>
<dbReference type="RefSeq" id="WP_313875825.1">
    <property type="nucleotide sequence ID" value="NZ_JAVBIK010000001.1"/>
</dbReference>
<feature type="domain" description="FAS1" evidence="2">
    <location>
        <begin position="30"/>
        <end position="159"/>
    </location>
</feature>
<dbReference type="InterPro" id="IPR036378">
    <property type="entry name" value="FAS1_dom_sf"/>
</dbReference>
<sequence>MSAFAHPRRSLLVAAALVAALSGCATVSQPSNVADTIARTPELSTLNSLVTKAGLTETLKSAGPFTVFAPSNEAFKAVPAKTLDELAASPDKLKAVLTYHVVPGKLMAADVKNSNVKSVQGSNLALAKAGTFVIVETATVTTADISATNGVVHVVDTVLLPPAPAK</sequence>